<dbReference type="InterPro" id="IPR051257">
    <property type="entry name" value="Diverse_CBS-Domain"/>
</dbReference>
<dbReference type="eggNOG" id="COG0517">
    <property type="taxonomic scope" value="Bacteria"/>
</dbReference>
<dbReference type="CDD" id="cd04629">
    <property type="entry name" value="CBS_pair_bac"/>
    <property type="match status" value="1"/>
</dbReference>
<dbReference type="SMART" id="SM00116">
    <property type="entry name" value="CBS"/>
    <property type="match status" value="2"/>
</dbReference>
<dbReference type="Proteomes" id="UP000007374">
    <property type="component" value="Unassembled WGS sequence"/>
</dbReference>
<keyword evidence="5" id="KW-1185">Reference proteome</keyword>
<gene>
    <name evidence="4" type="ORF">NA8A_12790</name>
</gene>
<sequence>MSTDLTVAAIMQTDCPVLAREMPIRRAVALLVESGVAAASVTDESGALVGILTQKDCFRPALHASYYQEWKGTVADHMTAGAVSLSTSDDLISAAQAFLDHPHRVFPVLDEGRLVGMLRRADVLAALLRVG</sequence>
<dbReference type="OrthoDB" id="9783590at2"/>
<dbReference type="PROSITE" id="PS51371">
    <property type="entry name" value="CBS"/>
    <property type="match status" value="2"/>
</dbReference>
<dbReference type="InterPro" id="IPR000644">
    <property type="entry name" value="CBS_dom"/>
</dbReference>
<evidence type="ECO:0000259" key="3">
    <source>
        <dbReference type="PROSITE" id="PS51371"/>
    </source>
</evidence>
<proteinExistence type="predicted"/>
<evidence type="ECO:0000313" key="5">
    <source>
        <dbReference type="Proteomes" id="UP000007374"/>
    </source>
</evidence>
<dbReference type="STRING" id="721133.SAMN05216176_104169"/>
<protein>
    <recommendedName>
        <fullName evidence="3">CBS domain-containing protein</fullName>
    </recommendedName>
</protein>
<evidence type="ECO:0000313" key="4">
    <source>
        <dbReference type="EMBL" id="EKF41949.1"/>
    </source>
</evidence>
<dbReference type="InterPro" id="IPR046342">
    <property type="entry name" value="CBS_dom_sf"/>
</dbReference>
<dbReference type="AlphaFoldDB" id="K2NVS3"/>
<dbReference type="Gene3D" id="3.10.580.10">
    <property type="entry name" value="CBS-domain"/>
    <property type="match status" value="1"/>
</dbReference>
<organism evidence="4 5">
    <name type="scientific">Nitratireductor indicus C115</name>
    <dbReference type="NCBI Taxonomy" id="1231190"/>
    <lineage>
        <taxon>Bacteria</taxon>
        <taxon>Pseudomonadati</taxon>
        <taxon>Pseudomonadota</taxon>
        <taxon>Alphaproteobacteria</taxon>
        <taxon>Hyphomicrobiales</taxon>
        <taxon>Phyllobacteriaceae</taxon>
        <taxon>Nitratireductor</taxon>
    </lineage>
</organism>
<evidence type="ECO:0000256" key="1">
    <source>
        <dbReference type="ARBA" id="ARBA00023122"/>
    </source>
</evidence>
<dbReference type="InterPro" id="IPR044729">
    <property type="entry name" value="CBS_bac"/>
</dbReference>
<feature type="domain" description="CBS" evidence="3">
    <location>
        <begin position="11"/>
        <end position="69"/>
    </location>
</feature>
<dbReference type="EMBL" id="AMSI01000008">
    <property type="protein sequence ID" value="EKF41949.1"/>
    <property type="molecule type" value="Genomic_DNA"/>
</dbReference>
<feature type="domain" description="CBS" evidence="3">
    <location>
        <begin position="78"/>
        <end position="131"/>
    </location>
</feature>
<keyword evidence="1 2" id="KW-0129">CBS domain</keyword>
<dbReference type="PANTHER" id="PTHR43080">
    <property type="entry name" value="CBS DOMAIN-CONTAINING PROTEIN CBSX3, MITOCHONDRIAL"/>
    <property type="match status" value="1"/>
</dbReference>
<dbReference type="Pfam" id="PF00571">
    <property type="entry name" value="CBS"/>
    <property type="match status" value="2"/>
</dbReference>
<dbReference type="PANTHER" id="PTHR43080:SF26">
    <property type="entry name" value="REGULATORY PROTEIN"/>
    <property type="match status" value="1"/>
</dbReference>
<dbReference type="PATRIC" id="fig|1231190.3.peg.2656"/>
<name>K2NVS3_9HYPH</name>
<reference evidence="4 5" key="1">
    <citation type="journal article" date="2012" name="J. Bacteriol.">
        <title>Genome Sequence of Nitratireductor indicus Type Strain C115.</title>
        <authorList>
            <person name="Lai Q."/>
            <person name="Li G."/>
            <person name="Yu Z."/>
            <person name="Shao Z."/>
        </authorList>
    </citation>
    <scope>NUCLEOTIDE SEQUENCE [LARGE SCALE GENOMIC DNA]</scope>
    <source>
        <strain evidence="4 5">C115</strain>
    </source>
</reference>
<comment type="caution">
    <text evidence="4">The sequence shown here is derived from an EMBL/GenBank/DDBJ whole genome shotgun (WGS) entry which is preliminary data.</text>
</comment>
<dbReference type="SUPFAM" id="SSF54631">
    <property type="entry name" value="CBS-domain pair"/>
    <property type="match status" value="1"/>
</dbReference>
<dbReference type="RefSeq" id="WP_009450732.1">
    <property type="nucleotide sequence ID" value="NZ_AMSI01000008.1"/>
</dbReference>
<evidence type="ECO:0000256" key="2">
    <source>
        <dbReference type="PROSITE-ProRule" id="PRU00703"/>
    </source>
</evidence>
<accession>K2NVS3</accession>